<dbReference type="EMBL" id="JBJQND010000011">
    <property type="protein sequence ID" value="KAL3862601.1"/>
    <property type="molecule type" value="Genomic_DNA"/>
</dbReference>
<dbReference type="PANTHER" id="PTHR16897:SF2">
    <property type="entry name" value="OS03G0226600 PROTEIN"/>
    <property type="match status" value="1"/>
</dbReference>
<name>A0ABD3VN95_SINWO</name>
<protein>
    <submittedName>
        <fullName evidence="1">Uncharacterized protein</fullName>
    </submittedName>
</protein>
<dbReference type="InterPro" id="IPR036116">
    <property type="entry name" value="FN3_sf"/>
</dbReference>
<evidence type="ECO:0000313" key="1">
    <source>
        <dbReference type="EMBL" id="KAL3862601.1"/>
    </source>
</evidence>
<organism evidence="1 2">
    <name type="scientific">Sinanodonta woodiana</name>
    <name type="common">Chinese pond mussel</name>
    <name type="synonym">Anodonta woodiana</name>
    <dbReference type="NCBI Taxonomy" id="1069815"/>
    <lineage>
        <taxon>Eukaryota</taxon>
        <taxon>Metazoa</taxon>
        <taxon>Spiralia</taxon>
        <taxon>Lophotrochozoa</taxon>
        <taxon>Mollusca</taxon>
        <taxon>Bivalvia</taxon>
        <taxon>Autobranchia</taxon>
        <taxon>Heteroconchia</taxon>
        <taxon>Palaeoheterodonta</taxon>
        <taxon>Unionida</taxon>
        <taxon>Unionoidea</taxon>
        <taxon>Unionidae</taxon>
        <taxon>Unioninae</taxon>
        <taxon>Sinanodonta</taxon>
    </lineage>
</organism>
<reference evidence="1 2" key="1">
    <citation type="submission" date="2024-11" db="EMBL/GenBank/DDBJ databases">
        <title>Chromosome-level genome assembly of the freshwater bivalve Anodonta woodiana.</title>
        <authorList>
            <person name="Chen X."/>
        </authorList>
    </citation>
    <scope>NUCLEOTIDE SEQUENCE [LARGE SCALE GENOMIC DNA]</scope>
    <source>
        <strain evidence="1">MN2024</strain>
        <tissue evidence="1">Gills</tissue>
    </source>
</reference>
<dbReference type="Pfam" id="PF17963">
    <property type="entry name" value="Big_9"/>
    <property type="match status" value="1"/>
</dbReference>
<proteinExistence type="predicted"/>
<dbReference type="CDD" id="cd00063">
    <property type="entry name" value="FN3"/>
    <property type="match status" value="1"/>
</dbReference>
<dbReference type="InterPro" id="IPR003961">
    <property type="entry name" value="FN3_dom"/>
</dbReference>
<accession>A0ABD3VN95</accession>
<keyword evidence="2" id="KW-1185">Reference proteome</keyword>
<sequence>MVLHNTKLPKTPCNWKTDFITPDFSLSTWLANNVAGGKLTESLRKMLLDELGLSNYLLTTRCQDDSNTFGQINQNNWSQVCKKNVSLPSLPQNLMCSLSESCTAVDCCLTASEMLTSFRTSLHIDPCNQQMTISVEKLSLTLSLIDYAWGTKESFWLFGVVRVNSSVYYFEDEGIFRVYLDIALCSSRDSCQTFTIFNQTALPVAVCGTAFDFATPGFSLSNWLKVKGQKIVNGTLDTVVTNQLLEELELARFLVDFPCDPTQPPYFGAVGRLRNKCPKQISNLPNLIGTPVTCAISENCLGVECCMEVPMIARNLRVYVRMDPCLYRVQIGIEAWEFTLSLLTYKWGQEERYWLQGVIRVNFSLFDLETDGVYLLNLGVSLCLSKDGCEFSVPLFRNTRLPKPLCTWDAGFALPSFDLTSWLSSNGLAVGQEMGSLVKSKLYQDLGIASFMSKPQCVRNAGVYANATSDGWKQDCSRPITIQPLPLDRLTCHIASTCNQVDCCLDIPEIGASFSLLLRLDSCQKKLTVGIDKLTYDISLLNDSIETKNHLYLLGLVKLDYEIVDLIQAGKYIVSLNMSYCLSSASTGCHTIQLLDRAEIPNLFCQLELNFAVQDFSFTLWKKQQGLPIIGNLAGDAVDMLLETLGLSPYLKSPQCNRAAMATASSAALDQGWLMECSKIQRPSSLDSKATTCRLVSSCMGVECCTDVAAIGRSFNTYIYIDPCNLRMMVGIEGLQFNISLHNYEWSNFRIEDLPADRMYLVNMELNICLESRGYCQLSMIIFSDTLLPKPTCRWDKGFLKPDFSLNGWLNQHNLDPNMAIPEKYQNWILEETGLASFLKSESCQFSETRFTPVDAKGWNTQECNATLQLPDLSSYTAAPLTCHLTNMCTALECCVNVMRLGRTIEISAYLDTCNFVMKVGIENYIHSVSLFDYQWGQQESFWLMGIFRLDYRIYNFDAQKIFVANLSLSICYESSASCAIRIPILQNTQLQKIQCDWSFGFTNPTFSIKDWYANIGQSVGSSISEQYLKVLLEDIGISRYLLDSQNSCNHTQDKYKNSTNGWTNACSLDSSIVSNKLSGSDTVCNIPSFCTGVECCTTVPELFVNLHTKVFVDACKKVLSVAIEKMTFDISLLDYQWGKKEEVSLQGVVKISFSISDLPSAQVYIINLDLKICLSAMEDCVYKTTIFQNTRLPKPLCNWSSGFTKPDFSLATWKISQGITSLSSVNVAQLMETLGIAAYLMDMPCSFTREPFSFATTGEIYTERCPLTIGNLSSMALTDNLKCSLMPSCTGLECCIHSQLLDKSFYTIIDLDTCLQTLSIGIERTKYQISLLNYQWGTRQQYYLNGVVRLDYTIKDLPGRGQYLMNMSVSICLEAAKPCEYSIDVLTNTLLTKRPCQLNTTYLNPDFSLGPWMVERGLSLYRTFEEYYISEILDRLGLAQYMSSPQCSRKNDDVRFAFPAAGWIKSCGKVNTLEVENPSTCHIMQSCTGVECCTDVSFLARTLHTYLELDACSNTLTVGVEKLQFVLSLDENFKWEEEQVMCLFGVACIRYTITDLKWENSYLVSFGISVCFDPAKPDVCVTKVSIMKNVKMPKPMCDSQQGYLISGFSLDSWMQSHGLPDSLMPLPSYIAALLLEDLGVAIHLSKTQCDRRKEPYLSAASSGFKTDQCGHSLTLSSISSDPVTCIISPLCTGVTCCIDVPLIGRSIQAFMNLDICIGVLTVGIETMTQQKSLLDYEWGKKDHFFLLGLIRLDFSLVDFPHKNIILADLTMSICFNKSNAPCSYSVPIFSGVQLPKQICSQKTDYFIPNFNLTKWQIAKGYSLESMDSVQVTKLLEDAGIAAYLDADQCRSSVYPYSDARNGWNIECGNVIPVNSLPEQLVCNIPDYCTGISCCLSIPRIGRSVKTYLSINTCDLTLTVGIDRLRFTVNLFDYTWDTEDHLYMRGIFRVDYKIKNLLSSRKFLLDLKLSVCFNDTQGECYLQQQLFSNTILSAVQCDYNHGFALPNFTFSNWLKAAYGNTYNSSTSLPVLVQERLLEQLGISQYLLSDRCSHTQIPYSQVNGNRWKSDCSLSLPQVSLGSSMACHVDSSCLAVDCCVDMGRIESRMQQTFLVVLKLDPCNYQLTVGIEKMKFEISLLNYKFGEMKTLDLEGLVKMQFNILDLAATRQYMVSLKVSMCLDYLQANCTMTAPVFQNALLNKLPCTVNSPFINSSISLTNWLTTNGVTRGQLTNLDMVYLLRYLGIAPYVLDNTCNATNLGWNKECSLPIDLPDISLYPLSCTIPSYCTAAKCCFNVEDMSSSLYAAVDINFCTAKLTISLEKLTYTVPLLDFNFSKTYQYYLQGILRIQFKLQDYSSNGYYRMTLNMSVCLEASSPTCAFEVPVFKDTLLPIVPCAYNAPFIQEDFSLAGFKAENDLSLTSPIVDTLQEKLYATLGISQYMQKTQCVRTMAPYIYSNSTKGWNKGLCALSVDVPVLMNITSCYLHDTCTGVSCCVEVKELGGRTITMELELLPCQKKFQFGIEQLKFSKTLIDYNWGTQEKFYLNGIFRLDYEFQELPDERKYIVTMYLSLCFNARNNTCDIVIPVLEHTIMPKAICSWNDGFIDSGFSITSWAAGQSITLNQPLEDYQELELFQKLGISGYLLDQQYCPKNISLVNLNNTSAMCRISETCLSVSCCLTESRIRRNYFFSLELDPCEFQMTITIEKLKIKQDWFTDYAWGKNEAFALNGALRMGFSIYQIQADKNYLLNLKLTSSLNALGVGDVIVNVFSETMLPMTDTCSWNKPFIDSGFSLVNWKKSRDLDNMALPSYGQLQLLTDIDIAKYLLDTQCQRPAQDPAQTQGWNTTACTSQNVTVKSMNYTSCKLKNYCTGVECCMDVDLVDRSFHTYLYLDECNFSLKVGVEKMQFEVRLSEIEFGISQTVSLNGFFRMQYTISEDPKQGYLFTLTLQLCTSNLGSCDLEVEVFKDTYIARTECTYDEKTYLTPGFSLTNWLTAKHYTSPLTAVQLNQLYQDLGLANNLQLKPCSSVAYSSVDQRNYNNECNLLNSTTLPTLASSVRCNVFSSCLGLSACVEVQQLQRKLEASIVLDPCGYKLFITLEKVTIVISLLNYTWGTRLEKTLYGVLRIQFMINSLPSQSTYVVDVKLKVCLVDGGTCVLEQALLQSTTLTYPSTCGNGTLFPGLSVDFWKLVPCTAPTSQNCGAGSTPSDSVNGMCGMNTDCRGVTCCFSQNFPPSARKVAFKYIINKCLDTISYSIESKEYSKTLSTLLAGGSYLSESVGIGSVGNETFTLTHSVVETATAYKVNVTLVICHTTTKAPGGCTSYFVFTDSAINKGTCTGKRRRRQAETGAGTTFKEKLKQFMATNPSNDQIAAFMKENKEKQAATEMKNLEGQEIPANEKRMSYDQNVKALGSNNPLTMANTKSSTAVLQVDVEGADGIIQMLGTANDIVGRATQTFIVGNGLSTEGLKLLGAKLANMTIGDLEAVLSKESVDPFLLLELAKDLRDLGKALYSEFIEKLFSSNAENAFKSFDLTLRGNFDFPRSEFELFSFNKFFLLGGLIPMTFGFGAGGYYGMDFGVAAKILEFKLEATVVPYGGLTVWGELGIGALLYGKLRLEGQIMDLRFPTFAEIVFSKFPFDVNLKMDLELTPITLVLKGLVTLEVDLGFTTIKETLFEMDIWRYSTPTIKKNMIDSFDKEEDSSPPQIGNPVKTTVGRRSIGSNQDDHQCQVRQLPNRDYTEPAFSIAVEAADDRSDVKLFLDVGTMPGGQDVLKQKQLGGPKTELTDLLSPAGQPLYFTVWAENSAGNRARATCQLPTYDITLPSGRFTAQFVRTSNPTTLKASVVAFEDSALTSTHVGVGFGKDIYGEQVVPWTYTQLQQQSFSLNIDICNISLFIVQSGSYANYERLGVGLLFQFAYKDLYLQHGNLYFFNLDMVNVLGYRKIISAPEVMVDFAPPEPGPIKNASADYLETLPCLDIIPDDRQDWEPLCVGVSATVKNHRVIIDGPGSLTVFNGPVPMEDLLYTQINTYISANWDGIHDKETGIHGYSWTVGYVTCQELLHPHHDPHKHLLDPSQWTHSGQIYPLKLADGKHYITVRALNRVEYGGPLATSICHSTPYMVDTSPPFVHEVYNIKYDEETFLIEASYNASDPHSDIKEVHFCLGVTTRDCRLMEWEVKPKGGIFNHTYQIPDGIPAWLKLRAVNNVDLRTVGNSKSPIIVDKTPPEVGKVYDGLIYKVDLDFTKDQDKLCANWEGFFDQESGIAGYAVTVGTGPGKKDVANLTRFDQKTHKSCVELQPENYLVHQGKYYSTVWAYNRGHKMLNVSASSNGVLVDLTPPVEGQVIDGELSDFQDLEYSSSKVTVAVQWRNFNDPESHIRFYEVQVQRAENDDGNYQVLKDWVEYDNTTTSIKWQNFHLKHRDRIKSLLRTTNNALNQIISVTNSFIIDLTPPVLEYINDGTEEGIDYDFQVSKSQLSANFKFYDLESGLDHFKIQIYQEYQGSKQQIFPEPSGAWYEIPNSASMTVFTQDALSLMSGARYTMRVGAINKAKFVAAYNTNGVIIDDTKPEMHWIHVGTLSSDVEEVIQGYVWQSDHEGIQATWFATDGQSGIKFYKIAVGTSKGGTDIFDWHNVGEQHSMYIRDILLQNTDLNTKVPVYYLSVQAYNGAGTPSDTMYSTPIIVVPQDKTGISWDGAEDKVDINYQMDSGTVSVQFEGFESSMHGVMTYQWAVGTQPGGEDVQPFIEAGLIHNEENVVAGQGITSSGYAQAVLPLMSGLSYFTSVRAITNAGNVLDASSNGFTVDQTPPSVSLLRFADIDSTESNLTKGFGLYQFSVDSLSGTWNYYDKDLLDVNTLDNIAETWFSVGTYPRADDVWNVTSAVMSSKYESTIPIGQIKPEKSGKPNILSVWVKNKAGLISSIVSGALIVDQSEPQRGTVQCPAYIRQGGAIECSWSGFVDKESPIVYYNISMGTEQGYSDVVNNVQLPATNSKHVFEDIAATLSHGKSYYVMVTAINKVNLKSHAFSEAINIDSTPPVPSPVVELRTDYRVENADDDSTVLMNKRACESEETCKEIDAVCQESLTSVSVAWKRFEDPESGVTSYQLALGRTRGGGQIKSYFEVDLKINTFTITGLNLVGERQIFVSVKATNAAGLSSISTSNGVYISYLSQGLAPLRHVGVYDYDKNSPGDIDFMTDTTTLSAKWDISGDPCPAVKFEWAIFRLDGKQEQEFLDVGVNTIGTNSNLNLLGDQRYYSLVRVTNAIGYQYILRSNGVTVNVDNLPAGAVYDGDLIGYDLPILTNGSKVSANWEGFGQSRDSIKRVDPLTGESGLQSQADADVPPNQKVAYYEVALGTDRRFPNTRDDVVPFTNVYLNTTVTFYNLDLVPVKGVYYFTVRAFSAAFTKAEASSNGFSVAFNGGVTPGTILIPRYVNNDTVLKIQWDNFTSMVDMMLYYVALSTQNQAAGTNCKNYLDGGKVTKTERALLFDVLDVTSTGTDTFKTLTKLQLTQGATYFAWVMGADKSGECGMTFFEFTVDITLPVMGRLRAGPYFDMPLSYTSKNDSLIVVWEGYKDNVSGIHSYTVSLWKQRMCGDTGPKEMVVNWIELDGNYSAYEFVEIKLEKSTPYFVKVIIQNGAGLEIQSETTPILYDSSSPTGGFVVEGNEFLHDTVWWNKPSIMKGTFLHLPSPVGPACPSQRISMLHDPHWSSLALKGFQMPNGANWIIEHRQENIQTDAEFDELRIKIMRDTREKKVYSAAIYRSADMAMGGTYEITVKAADGDGMAVTGIMFYDSVEEGIGIYDYMSVQDWSIGVCSCCYENPVPVQCSEICNCSAYLESNPTQKVDNTTAPITDTLPNKTYTGGSYSVVNQIPVNGKPVSYITQTSCGLQIYAGASPFAILWCKTFNDTMEPLSASISLDYNPAQYYSTYKIEFRVTKEDVTDTWCAYAFVNETGLSSLCGIPPLSNATKLVLHVWNRNNYLAPIPDKAYLFWKGLASFRNLIMPPPMDALCRYGQPFRGGDIAIVKYEAGIGKSPLSDDVASFREVLVPCIPCTDACSRYNCDPLCNGTAIQLMNITLSNISLPSVAVNPETNLTNSVAYYLTVKAVLGSGVSAVSSSNGFFVDDSPPVFGTSVFRYVDVRQGEGYPSNYIGSNSTIKCLWMCRDEESQIMEYQWALGLTVGGEEIQNFTSTGTLPVGTNDQLEGILEHNVSYYASIRCRSGADMEIQWNDTKGVRILLFPPQVDDVNSVPVGTEAFEEKVVPSTARKSSNPDTCGSSWTISKDTSIKRYDLCAGSGDTDETREDIVPCIWVATNQSGEAAIVNGYVVINGVKTYRISELVPSNNFSDPKYESSEGNVFHMEPGRTMFVYIRICNYAMRCTYQLSGSVVIESDGSQLFTSKNGTEVNAVVSLPSSRKKRASSFSDLIITTPSGMEDGQSILVTVLTASELSSVYQSDSSTVFTPYVVNPADSLLNGTVERLLINRVQGYSISFSVVPVGHLAMPGPLLVKFPHDFDPGNNGSITLLVHWNPTLQQWKISSRTCLYQNDTEIHNETEGSITVKVCDTWANNTVYDNQELPLFDGLTNLTDTFFYRETQFALVTAPAIIPNQPPALTSTNIMIMTEDEGIILHTMEATDPEDDPFLFILHTLPEWGNVTLTEDGQLVYTPCQDCSGNITITVKLQDVPSMVGVKSASSLVNLTIVVQDINDAPYIFVYTDKKYSILGVDPTEPVMIYFNQKKNESDENITQTLYFGAYDVERDANTLTLNSTIPDTNNGTITILNEREEIPKQYKDQCSPQGKCYATEVNHPSSWMKWILVDVEYLQTAVFIGIDEAYLFVKDSAGGLSSVLTLKFVIMENPCYHGTCA</sequence>
<dbReference type="PANTHER" id="PTHR16897">
    <property type="entry name" value="OS10G0105400 PROTEIN"/>
    <property type="match status" value="1"/>
</dbReference>
<gene>
    <name evidence="1" type="ORF">ACJMK2_008558</name>
</gene>
<evidence type="ECO:0000313" key="2">
    <source>
        <dbReference type="Proteomes" id="UP001634394"/>
    </source>
</evidence>
<feature type="non-terminal residue" evidence="1">
    <location>
        <position position="6862"/>
    </location>
</feature>
<dbReference type="Proteomes" id="UP001634394">
    <property type="component" value="Unassembled WGS sequence"/>
</dbReference>
<comment type="caution">
    <text evidence="1">The sequence shown here is derived from an EMBL/GenBank/DDBJ whole genome shotgun (WGS) entry which is preliminary data.</text>
</comment>
<dbReference type="SUPFAM" id="SSF49265">
    <property type="entry name" value="Fibronectin type III"/>
    <property type="match status" value="2"/>
</dbReference>